<name>A0AAN8Z2X3_9MAGN</name>
<dbReference type="EMBL" id="JBAMMX010000020">
    <property type="protein sequence ID" value="KAK6921120.1"/>
    <property type="molecule type" value="Genomic_DNA"/>
</dbReference>
<comment type="caution">
    <text evidence="2">The sequence shown here is derived from an EMBL/GenBank/DDBJ whole genome shotgun (WGS) entry which is preliminary data.</text>
</comment>
<feature type="region of interest" description="Disordered" evidence="1">
    <location>
        <begin position="53"/>
        <end position="131"/>
    </location>
</feature>
<evidence type="ECO:0000313" key="2">
    <source>
        <dbReference type="EMBL" id="KAK6921120.1"/>
    </source>
</evidence>
<protein>
    <submittedName>
        <fullName evidence="2">Uncharacterized protein</fullName>
    </submittedName>
</protein>
<accession>A0AAN8Z2X3</accession>
<keyword evidence="3" id="KW-1185">Reference proteome</keyword>
<dbReference type="Proteomes" id="UP001370490">
    <property type="component" value="Unassembled WGS sequence"/>
</dbReference>
<proteinExistence type="predicted"/>
<evidence type="ECO:0000313" key="3">
    <source>
        <dbReference type="Proteomes" id="UP001370490"/>
    </source>
</evidence>
<dbReference type="AlphaFoldDB" id="A0AAN8Z2X3"/>
<reference evidence="2 3" key="1">
    <citation type="submission" date="2023-12" db="EMBL/GenBank/DDBJ databases">
        <title>A high-quality genome assembly for Dillenia turbinata (Dilleniales).</title>
        <authorList>
            <person name="Chanderbali A."/>
        </authorList>
    </citation>
    <scope>NUCLEOTIDE SEQUENCE [LARGE SCALE GENOMIC DNA]</scope>
    <source>
        <strain evidence="2">LSX21</strain>
        <tissue evidence="2">Leaf</tissue>
    </source>
</reference>
<gene>
    <name evidence="2" type="ORF">RJ641_014798</name>
</gene>
<feature type="compositionally biased region" description="Basic residues" evidence="1">
    <location>
        <begin position="92"/>
        <end position="102"/>
    </location>
</feature>
<sequence>MSSAHQFEDPKAYRRQLWWTFYGEGFPGEKPKKIEESREIACGFVTGDEVEVRDVDGEGAESLRAGEVSGSKGEEQKRHVVQFQHENLGPKPRSKKKGKRKKGIEAAKQGGSPGFEMCGQKSSSGPQVRNL</sequence>
<organism evidence="2 3">
    <name type="scientific">Dillenia turbinata</name>
    <dbReference type="NCBI Taxonomy" id="194707"/>
    <lineage>
        <taxon>Eukaryota</taxon>
        <taxon>Viridiplantae</taxon>
        <taxon>Streptophyta</taxon>
        <taxon>Embryophyta</taxon>
        <taxon>Tracheophyta</taxon>
        <taxon>Spermatophyta</taxon>
        <taxon>Magnoliopsida</taxon>
        <taxon>eudicotyledons</taxon>
        <taxon>Gunneridae</taxon>
        <taxon>Pentapetalae</taxon>
        <taxon>Dilleniales</taxon>
        <taxon>Dilleniaceae</taxon>
        <taxon>Dillenia</taxon>
    </lineage>
</organism>
<evidence type="ECO:0000256" key="1">
    <source>
        <dbReference type="SAM" id="MobiDB-lite"/>
    </source>
</evidence>
<feature type="compositionally biased region" description="Polar residues" evidence="1">
    <location>
        <begin position="120"/>
        <end position="131"/>
    </location>
</feature>